<evidence type="ECO:0000256" key="2">
    <source>
        <dbReference type="SAM" id="SignalP"/>
    </source>
</evidence>
<keyword evidence="4" id="KW-1185">Reference proteome</keyword>
<accession>A0A7W5BB21</accession>
<sequence>MKKTMNRAAHVLAQAAVLSVALGAASTASAQSAGDWILKVGVNRITPKVESGNVSAPALPESKADVAADTKPIFNITRMLTDNISAELDLGVPYKHDLLAAGSIAGSGKLGTSEVLPPTALIQYRFFEPNARLRPYVGLGLTYAYFQKERGSAQLTALLNTGGPGTTFSLKSKFAASFQIGASLRIDDRWGADIGIIKTKLKTTASFSTGQTMEARLDPLAVSLGVTYKF</sequence>
<proteinExistence type="predicted"/>
<dbReference type="Pfam" id="PF03922">
    <property type="entry name" value="OmpW"/>
    <property type="match status" value="1"/>
</dbReference>
<dbReference type="PANTHER" id="PTHR36920:SF1">
    <property type="entry name" value="OUTER MEMBRANE PROTEIN W"/>
    <property type="match status" value="1"/>
</dbReference>
<dbReference type="RefSeq" id="WP_229426208.1">
    <property type="nucleotide sequence ID" value="NZ_JACHXD010000007.1"/>
</dbReference>
<dbReference type="GO" id="GO:0009279">
    <property type="term" value="C:cell outer membrane"/>
    <property type="evidence" value="ECO:0007669"/>
    <property type="project" value="UniProtKB-SubCell"/>
</dbReference>
<dbReference type="AlphaFoldDB" id="A0A7W5BB21"/>
<comment type="caution">
    <text evidence="3">The sequence shown here is derived from an EMBL/GenBank/DDBJ whole genome shotgun (WGS) entry which is preliminary data.</text>
</comment>
<dbReference type="Gene3D" id="2.40.160.20">
    <property type="match status" value="1"/>
</dbReference>
<dbReference type="Proteomes" id="UP000541535">
    <property type="component" value="Unassembled WGS sequence"/>
</dbReference>
<reference evidence="3 4" key="1">
    <citation type="submission" date="2020-08" db="EMBL/GenBank/DDBJ databases">
        <title>Genomic Encyclopedia of Type Strains, Phase III (KMG-III): the genomes of soil and plant-associated and newly described type strains.</title>
        <authorList>
            <person name="Whitman W."/>
        </authorList>
    </citation>
    <scope>NUCLEOTIDE SEQUENCE [LARGE SCALE GENOMIC DNA]</scope>
    <source>
        <strain evidence="3 4">CECT 8897</strain>
    </source>
</reference>
<dbReference type="InterPro" id="IPR011250">
    <property type="entry name" value="OMP/PagP_B-barrel"/>
</dbReference>
<evidence type="ECO:0000256" key="1">
    <source>
        <dbReference type="ARBA" id="ARBA00004442"/>
    </source>
</evidence>
<feature type="signal peptide" evidence="2">
    <location>
        <begin position="1"/>
        <end position="30"/>
    </location>
</feature>
<gene>
    <name evidence="3" type="ORF">FHS03_002758</name>
</gene>
<protein>
    <submittedName>
        <fullName evidence="3">Outer membrane protein</fullName>
    </submittedName>
</protein>
<name>A0A7W5BB21_9BURK</name>
<evidence type="ECO:0000313" key="4">
    <source>
        <dbReference type="Proteomes" id="UP000541535"/>
    </source>
</evidence>
<evidence type="ECO:0000313" key="3">
    <source>
        <dbReference type="EMBL" id="MBB3119703.1"/>
    </source>
</evidence>
<dbReference type="PANTHER" id="PTHR36920">
    <property type="match status" value="1"/>
</dbReference>
<feature type="chain" id="PRO_5031130453" evidence="2">
    <location>
        <begin position="31"/>
        <end position="230"/>
    </location>
</feature>
<dbReference type="GO" id="GO:0055085">
    <property type="term" value="P:transmembrane transport"/>
    <property type="evidence" value="ECO:0007669"/>
    <property type="project" value="TreeGrafter"/>
</dbReference>
<dbReference type="InterPro" id="IPR005618">
    <property type="entry name" value="OMPW"/>
</dbReference>
<dbReference type="EMBL" id="JACHXD010000007">
    <property type="protein sequence ID" value="MBB3119703.1"/>
    <property type="molecule type" value="Genomic_DNA"/>
</dbReference>
<dbReference type="SUPFAM" id="SSF56925">
    <property type="entry name" value="OMPA-like"/>
    <property type="match status" value="1"/>
</dbReference>
<keyword evidence="2" id="KW-0732">Signal</keyword>
<organism evidence="3 4">
    <name type="scientific">Pseudoduganella violacea</name>
    <dbReference type="NCBI Taxonomy" id="1715466"/>
    <lineage>
        <taxon>Bacteria</taxon>
        <taxon>Pseudomonadati</taxon>
        <taxon>Pseudomonadota</taxon>
        <taxon>Betaproteobacteria</taxon>
        <taxon>Burkholderiales</taxon>
        <taxon>Oxalobacteraceae</taxon>
        <taxon>Telluria group</taxon>
        <taxon>Pseudoduganella</taxon>
    </lineage>
</organism>
<comment type="subcellular location">
    <subcellularLocation>
        <location evidence="1">Cell outer membrane</location>
    </subcellularLocation>
</comment>